<organism evidence="2 3">
    <name type="scientific">Flavobacterium sediminis</name>
    <dbReference type="NCBI Taxonomy" id="2201181"/>
    <lineage>
        <taxon>Bacteria</taxon>
        <taxon>Pseudomonadati</taxon>
        <taxon>Bacteroidota</taxon>
        <taxon>Flavobacteriia</taxon>
        <taxon>Flavobacteriales</taxon>
        <taxon>Flavobacteriaceae</taxon>
        <taxon>Flavobacterium</taxon>
    </lineage>
</organism>
<proteinExistence type="predicted"/>
<dbReference type="KEGG" id="fse:DI487_00540"/>
<feature type="transmembrane region" description="Helical" evidence="1">
    <location>
        <begin position="96"/>
        <end position="116"/>
    </location>
</feature>
<accession>A0A2U8QYB9</accession>
<feature type="transmembrane region" description="Helical" evidence="1">
    <location>
        <begin position="37"/>
        <end position="54"/>
    </location>
</feature>
<protein>
    <submittedName>
        <fullName evidence="2">Uncharacterized protein</fullName>
    </submittedName>
</protein>
<evidence type="ECO:0000313" key="2">
    <source>
        <dbReference type="EMBL" id="AWM15217.1"/>
    </source>
</evidence>
<keyword evidence="3" id="KW-1185">Reference proteome</keyword>
<evidence type="ECO:0000256" key="1">
    <source>
        <dbReference type="SAM" id="Phobius"/>
    </source>
</evidence>
<reference evidence="2 3" key="1">
    <citation type="submission" date="2018-05" db="EMBL/GenBank/DDBJ databases">
        <title>Flavobacterium sp. MEBiC07310.</title>
        <authorList>
            <person name="Baek K."/>
        </authorList>
    </citation>
    <scope>NUCLEOTIDE SEQUENCE [LARGE SCALE GENOMIC DNA]</scope>
    <source>
        <strain evidence="2 3">MEBiC07310</strain>
    </source>
</reference>
<dbReference type="OrthoDB" id="894278at2"/>
<keyword evidence="1" id="KW-1133">Transmembrane helix</keyword>
<keyword evidence="1" id="KW-0812">Transmembrane</keyword>
<gene>
    <name evidence="2" type="ORF">DI487_00540</name>
</gene>
<keyword evidence="1" id="KW-0472">Membrane</keyword>
<name>A0A2U8QYB9_9FLAO</name>
<sequence>MDEYLNVSVFAIYNDEIFDQDSHHFFQIIKNSITDEILTFCLIIGGLLVGFSKLKNEDEYIAKIRYESLVWATYVNYGLILLFTAFMYGISFLNVLFYNTFTLLFFFIIRFHYMIYKLNKTNHEE</sequence>
<evidence type="ECO:0000313" key="3">
    <source>
        <dbReference type="Proteomes" id="UP000245429"/>
    </source>
</evidence>
<feature type="transmembrane region" description="Helical" evidence="1">
    <location>
        <begin position="66"/>
        <end position="90"/>
    </location>
</feature>
<dbReference type="EMBL" id="CP029463">
    <property type="protein sequence ID" value="AWM15217.1"/>
    <property type="molecule type" value="Genomic_DNA"/>
</dbReference>
<dbReference type="AlphaFoldDB" id="A0A2U8QYB9"/>
<dbReference type="Proteomes" id="UP000245429">
    <property type="component" value="Chromosome"/>
</dbReference>